<sequence>MQVSLDVAGVTRTGAQGTYLGFSQAAGSSEPIYYFSVTGADLVLPVVIAVSGAPLPALNLVTTINSANVTAPDSPSIVTFLTGDDGANTLIGGAGNDQIEGLGGNDVLDGGAGQDVLLGGAGNDTINGGADADQMSGGLGDDVYGVDNVGDVITELPGAGFDTVYSSISYTLPSDVEVLFLTGTADINGTGNDGANTLIGNAGRNVLIGRGGDDVYLVDGNGDTVIEEAGGGYDEVYSSGDYTLTANVETLFLTGSARYGNGNSGNNAIIGNDLDNVIDAGAGTFEFINGAGGNDLLIGGAGHDEIMGGAGNDVFRFTSLSDAGDFFYDFTPGQDKIQLNATAFGIGTATNNFVTGVSFIEGPDVTSAVPTVLYNKDSGYLLYDADGTGAAGPSVLAILNGTPTLHASDFLFY</sequence>
<dbReference type="PANTHER" id="PTHR38340:SF1">
    <property type="entry name" value="S-LAYER PROTEIN"/>
    <property type="match status" value="1"/>
</dbReference>
<dbReference type="AlphaFoldDB" id="C7CEL4"/>
<dbReference type="GO" id="GO:0005509">
    <property type="term" value="F:calcium ion binding"/>
    <property type="evidence" value="ECO:0007669"/>
    <property type="project" value="InterPro"/>
</dbReference>
<name>C7CEL4_METED</name>
<dbReference type="Proteomes" id="UP000008070">
    <property type="component" value="Chromosome"/>
</dbReference>
<dbReference type="InterPro" id="IPR018511">
    <property type="entry name" value="Hemolysin-typ_Ca-bd_CS"/>
</dbReference>
<dbReference type="Gene3D" id="2.150.10.10">
    <property type="entry name" value="Serralysin-like metalloprotease, C-terminal"/>
    <property type="match status" value="2"/>
</dbReference>
<dbReference type="PANTHER" id="PTHR38340">
    <property type="entry name" value="S-LAYER PROTEIN"/>
    <property type="match status" value="1"/>
</dbReference>
<proteinExistence type="predicted"/>
<dbReference type="InterPro" id="IPR050557">
    <property type="entry name" value="RTX_toxin/Mannuronan_C5-epim"/>
</dbReference>
<dbReference type="Pfam" id="PF00353">
    <property type="entry name" value="HemolysinCabind"/>
    <property type="match status" value="3"/>
</dbReference>
<dbReference type="HOGENOM" id="CLU_665356_0_0_5"/>
<evidence type="ECO:0000256" key="1">
    <source>
        <dbReference type="ARBA" id="ARBA00004613"/>
    </source>
</evidence>
<dbReference type="InterPro" id="IPR011049">
    <property type="entry name" value="Serralysin-like_metalloprot_C"/>
</dbReference>
<gene>
    <name evidence="3" type="ORF">METD_I4336</name>
</gene>
<keyword evidence="2" id="KW-0964">Secreted</keyword>
<evidence type="ECO:0000313" key="3">
    <source>
        <dbReference type="EMBL" id="CAX25966.1"/>
    </source>
</evidence>
<dbReference type="PROSITE" id="PS00330">
    <property type="entry name" value="HEMOLYSIN_CALCIUM"/>
    <property type="match status" value="4"/>
</dbReference>
<dbReference type="GO" id="GO:0005576">
    <property type="term" value="C:extracellular region"/>
    <property type="evidence" value="ECO:0007669"/>
    <property type="project" value="UniProtKB-SubCell"/>
</dbReference>
<comment type="subcellular location">
    <subcellularLocation>
        <location evidence="1">Secreted</location>
    </subcellularLocation>
</comment>
<reference evidence="4" key="1">
    <citation type="journal article" date="2009" name="PLoS ONE">
        <title>Methylobacterium genome sequences: a reference blueprint to investigate microbial metabolism of C1 compounds from natural and industrial sources.</title>
        <authorList>
            <person name="Vuilleumier S."/>
            <person name="Chistoserdova L."/>
            <person name="Lee M.-C."/>
            <person name="Bringel F."/>
            <person name="Lajus A."/>
            <person name="Zhou Y."/>
            <person name="Gourion B."/>
            <person name="Barbe V."/>
            <person name="Chang J."/>
            <person name="Cruveiller S."/>
            <person name="Dossat C."/>
            <person name="Gillett W."/>
            <person name="Gruffaz C."/>
            <person name="Haugen E."/>
            <person name="Hourcade E."/>
            <person name="Levy R."/>
            <person name="Mangenot S."/>
            <person name="Muller E."/>
            <person name="Nadalig T."/>
            <person name="Pagni M."/>
            <person name="Penny C."/>
            <person name="Peyraud R."/>
            <person name="Robinson D.G."/>
            <person name="Roche D."/>
            <person name="Rouy Z."/>
            <person name="Saenampechek C."/>
            <person name="Salvignol G."/>
            <person name="Vallenet D."/>
            <person name="Wu Z."/>
            <person name="Marx C.J."/>
            <person name="Vorholt J.A."/>
            <person name="Olson M.V."/>
            <person name="Kaul R."/>
            <person name="Weissenbach J."/>
            <person name="Medigue C."/>
            <person name="Lidstrom M.E."/>
        </authorList>
    </citation>
    <scope>NUCLEOTIDE SEQUENCE [LARGE SCALE GENOMIC DNA]</scope>
    <source>
        <strain evidence="4">DSM 6343 / CIP 106787 / DM4</strain>
    </source>
</reference>
<dbReference type="KEGG" id="mdi:METDI4336"/>
<evidence type="ECO:0000256" key="2">
    <source>
        <dbReference type="ARBA" id="ARBA00022525"/>
    </source>
</evidence>
<dbReference type="SUPFAM" id="SSF51120">
    <property type="entry name" value="beta-Roll"/>
    <property type="match status" value="2"/>
</dbReference>
<evidence type="ECO:0000313" key="4">
    <source>
        <dbReference type="Proteomes" id="UP000008070"/>
    </source>
</evidence>
<protein>
    <submittedName>
        <fullName evidence="3">Uncharacterized protein</fullName>
    </submittedName>
</protein>
<organism evidence="3 4">
    <name type="scientific">Methylorubrum extorquens (strain DSM 6343 / CIP 106787 / DM4)</name>
    <name type="common">Methylobacterium extorquens</name>
    <dbReference type="NCBI Taxonomy" id="661410"/>
    <lineage>
        <taxon>Bacteria</taxon>
        <taxon>Pseudomonadati</taxon>
        <taxon>Pseudomonadota</taxon>
        <taxon>Alphaproteobacteria</taxon>
        <taxon>Hyphomicrobiales</taxon>
        <taxon>Methylobacteriaceae</taxon>
        <taxon>Methylorubrum</taxon>
    </lineage>
</organism>
<dbReference type="InterPro" id="IPR001343">
    <property type="entry name" value="Hemolysn_Ca-bd"/>
</dbReference>
<dbReference type="PRINTS" id="PR00313">
    <property type="entry name" value="CABNDNGRPT"/>
</dbReference>
<accession>C7CEL4</accession>
<dbReference type="EMBL" id="FP103042">
    <property type="protein sequence ID" value="CAX25966.1"/>
    <property type="molecule type" value="Genomic_DNA"/>
</dbReference>